<evidence type="ECO:0000256" key="2">
    <source>
        <dbReference type="ARBA" id="ARBA00012513"/>
    </source>
</evidence>
<dbReference type="Gene3D" id="1.10.510.10">
    <property type="entry name" value="Transferase(Phosphotransferase) domain 1"/>
    <property type="match status" value="1"/>
</dbReference>
<feature type="compositionally biased region" description="Low complexity" evidence="10">
    <location>
        <begin position="1445"/>
        <end position="1473"/>
    </location>
</feature>
<feature type="compositionally biased region" description="Polar residues" evidence="10">
    <location>
        <begin position="2725"/>
        <end position="2738"/>
    </location>
</feature>
<evidence type="ECO:0000259" key="12">
    <source>
        <dbReference type="PROSITE" id="PS51285"/>
    </source>
</evidence>
<evidence type="ECO:0000256" key="9">
    <source>
        <dbReference type="ARBA" id="ARBA00048679"/>
    </source>
</evidence>
<dbReference type="Gene3D" id="3.30.200.20">
    <property type="entry name" value="Phosphorylase Kinase, domain 1"/>
    <property type="match status" value="1"/>
</dbReference>
<keyword evidence="5" id="KW-0547">Nucleotide-binding</keyword>
<evidence type="ECO:0000256" key="8">
    <source>
        <dbReference type="ARBA" id="ARBA00047899"/>
    </source>
</evidence>
<proteinExistence type="inferred from homology"/>
<feature type="region of interest" description="Disordered" evidence="10">
    <location>
        <begin position="1693"/>
        <end position="1746"/>
    </location>
</feature>
<feature type="compositionally biased region" description="Polar residues" evidence="10">
    <location>
        <begin position="2069"/>
        <end position="2080"/>
    </location>
</feature>
<dbReference type="GO" id="GO:0005634">
    <property type="term" value="C:nucleus"/>
    <property type="evidence" value="ECO:0007669"/>
    <property type="project" value="TreeGrafter"/>
</dbReference>
<dbReference type="GO" id="GO:0005524">
    <property type="term" value="F:ATP binding"/>
    <property type="evidence" value="ECO:0007669"/>
    <property type="project" value="UniProtKB-KW"/>
</dbReference>
<feature type="compositionally biased region" description="Basic residues" evidence="10">
    <location>
        <begin position="17"/>
        <end position="29"/>
    </location>
</feature>
<feature type="compositionally biased region" description="Low complexity" evidence="10">
    <location>
        <begin position="343"/>
        <end position="353"/>
    </location>
</feature>
<reference evidence="13" key="1">
    <citation type="journal article" date="2020" name="Fungal Divers.">
        <title>Resolving the Mortierellaceae phylogeny through synthesis of multi-gene phylogenetics and phylogenomics.</title>
        <authorList>
            <person name="Vandepol N."/>
            <person name="Liber J."/>
            <person name="Desiro A."/>
            <person name="Na H."/>
            <person name="Kennedy M."/>
            <person name="Barry K."/>
            <person name="Grigoriev I.V."/>
            <person name="Miller A.N."/>
            <person name="O'Donnell K."/>
            <person name="Stajich J.E."/>
            <person name="Bonito G."/>
        </authorList>
    </citation>
    <scope>NUCLEOTIDE SEQUENCE</scope>
    <source>
        <strain evidence="13">NRRL 2591</strain>
    </source>
</reference>
<feature type="compositionally biased region" description="Polar residues" evidence="10">
    <location>
        <begin position="2103"/>
        <end position="2115"/>
    </location>
</feature>
<accession>A0A9P6JYE2</accession>
<feature type="region of interest" description="Disordered" evidence="10">
    <location>
        <begin position="75"/>
        <end position="124"/>
    </location>
</feature>
<dbReference type="GO" id="GO:0004674">
    <property type="term" value="F:protein serine/threonine kinase activity"/>
    <property type="evidence" value="ECO:0007669"/>
    <property type="project" value="UniProtKB-KW"/>
</dbReference>
<feature type="region of interest" description="Disordered" evidence="10">
    <location>
        <begin position="237"/>
        <end position="264"/>
    </location>
</feature>
<feature type="compositionally biased region" description="Low complexity" evidence="10">
    <location>
        <begin position="2813"/>
        <end position="2825"/>
    </location>
</feature>
<feature type="compositionally biased region" description="Polar residues" evidence="10">
    <location>
        <begin position="321"/>
        <end position="342"/>
    </location>
</feature>
<keyword evidence="4" id="KW-0808">Transferase</keyword>
<feature type="compositionally biased region" description="Gly residues" evidence="10">
    <location>
        <begin position="3143"/>
        <end position="3152"/>
    </location>
</feature>
<feature type="region of interest" description="Disordered" evidence="10">
    <location>
        <begin position="807"/>
        <end position="829"/>
    </location>
</feature>
<feature type="compositionally biased region" description="Polar residues" evidence="10">
    <location>
        <begin position="2593"/>
        <end position="2606"/>
    </location>
</feature>
<dbReference type="InterPro" id="IPR037638">
    <property type="entry name" value="MASTL_STKc"/>
</dbReference>
<dbReference type="CDD" id="cd05610">
    <property type="entry name" value="STKc_MASTL"/>
    <property type="match status" value="1"/>
</dbReference>
<dbReference type="InterPro" id="IPR000961">
    <property type="entry name" value="AGC-kinase_C"/>
</dbReference>
<dbReference type="PANTHER" id="PTHR24356">
    <property type="entry name" value="SERINE/THREONINE-PROTEIN KINASE"/>
    <property type="match status" value="1"/>
</dbReference>
<organism evidence="13 14">
    <name type="scientific">Mortierella hygrophila</name>
    <dbReference type="NCBI Taxonomy" id="979708"/>
    <lineage>
        <taxon>Eukaryota</taxon>
        <taxon>Fungi</taxon>
        <taxon>Fungi incertae sedis</taxon>
        <taxon>Mucoromycota</taxon>
        <taxon>Mortierellomycotina</taxon>
        <taxon>Mortierellomycetes</taxon>
        <taxon>Mortierellales</taxon>
        <taxon>Mortierellaceae</taxon>
        <taxon>Mortierella</taxon>
    </lineage>
</organism>
<feature type="compositionally biased region" description="Basic and acidic residues" evidence="10">
    <location>
        <begin position="2799"/>
        <end position="2812"/>
    </location>
</feature>
<protein>
    <recommendedName>
        <fullName evidence="2">non-specific serine/threonine protein kinase</fullName>
        <ecNumber evidence="2">2.7.11.1</ecNumber>
    </recommendedName>
</protein>
<comment type="caution">
    <text evidence="13">The sequence shown here is derived from an EMBL/GenBank/DDBJ whole genome shotgun (WGS) entry which is preliminary data.</text>
</comment>
<feature type="region of interest" description="Disordered" evidence="10">
    <location>
        <begin position="2056"/>
        <end position="2129"/>
    </location>
</feature>
<feature type="region of interest" description="Disordered" evidence="10">
    <location>
        <begin position="2895"/>
        <end position="2991"/>
    </location>
</feature>
<feature type="compositionally biased region" description="Polar residues" evidence="10">
    <location>
        <begin position="488"/>
        <end position="507"/>
    </location>
</feature>
<dbReference type="EC" id="2.7.11.1" evidence="2"/>
<name>A0A9P6JYE2_9FUNG</name>
<feature type="compositionally biased region" description="Gly residues" evidence="10">
    <location>
        <begin position="2944"/>
        <end position="2965"/>
    </location>
</feature>
<feature type="compositionally biased region" description="Basic and acidic residues" evidence="10">
    <location>
        <begin position="516"/>
        <end position="534"/>
    </location>
</feature>
<keyword evidence="3" id="KW-0723">Serine/threonine-protein kinase</keyword>
<feature type="compositionally biased region" description="Polar residues" evidence="10">
    <location>
        <begin position="242"/>
        <end position="264"/>
    </location>
</feature>
<dbReference type="SUPFAM" id="SSF56112">
    <property type="entry name" value="Protein kinase-like (PK-like)"/>
    <property type="match status" value="1"/>
</dbReference>
<dbReference type="FunFam" id="3.30.200.20:FF:000550">
    <property type="entry name" value="Serine/threonine-protein kinase greatwall"/>
    <property type="match status" value="1"/>
</dbReference>
<feature type="compositionally biased region" description="Basic and acidic residues" evidence="10">
    <location>
        <begin position="1344"/>
        <end position="1362"/>
    </location>
</feature>
<feature type="region of interest" description="Disordered" evidence="10">
    <location>
        <begin position="1196"/>
        <end position="1265"/>
    </location>
</feature>
<feature type="compositionally biased region" description="Polar residues" evidence="10">
    <location>
        <begin position="657"/>
        <end position="666"/>
    </location>
</feature>
<evidence type="ECO:0000313" key="13">
    <source>
        <dbReference type="EMBL" id="KAF9537926.1"/>
    </source>
</evidence>
<comment type="catalytic activity">
    <reaction evidence="8">
        <text>L-threonyl-[protein] + ATP = O-phospho-L-threonyl-[protein] + ADP + H(+)</text>
        <dbReference type="Rhea" id="RHEA:46608"/>
        <dbReference type="Rhea" id="RHEA-COMP:11060"/>
        <dbReference type="Rhea" id="RHEA-COMP:11605"/>
        <dbReference type="ChEBI" id="CHEBI:15378"/>
        <dbReference type="ChEBI" id="CHEBI:30013"/>
        <dbReference type="ChEBI" id="CHEBI:30616"/>
        <dbReference type="ChEBI" id="CHEBI:61977"/>
        <dbReference type="ChEBI" id="CHEBI:456216"/>
        <dbReference type="EC" id="2.7.11.1"/>
    </reaction>
</comment>
<evidence type="ECO:0000256" key="1">
    <source>
        <dbReference type="ARBA" id="ARBA00009903"/>
    </source>
</evidence>
<feature type="region of interest" description="Disordered" evidence="10">
    <location>
        <begin position="3121"/>
        <end position="3152"/>
    </location>
</feature>
<feature type="region of interest" description="Disordered" evidence="10">
    <location>
        <begin position="1393"/>
        <end position="1421"/>
    </location>
</feature>
<feature type="compositionally biased region" description="Low complexity" evidence="10">
    <location>
        <begin position="75"/>
        <end position="109"/>
    </location>
</feature>
<dbReference type="InterPro" id="IPR008271">
    <property type="entry name" value="Ser/Thr_kinase_AS"/>
</dbReference>
<feature type="compositionally biased region" description="Polar residues" evidence="10">
    <location>
        <begin position="556"/>
        <end position="567"/>
    </location>
</feature>
<feature type="compositionally biased region" description="Low complexity" evidence="10">
    <location>
        <begin position="2320"/>
        <end position="2340"/>
    </location>
</feature>
<keyword evidence="6" id="KW-0418">Kinase</keyword>
<dbReference type="InterPro" id="IPR050236">
    <property type="entry name" value="Ser_Thr_kinase_AGC"/>
</dbReference>
<feature type="region of interest" description="Disordered" evidence="10">
    <location>
        <begin position="1759"/>
        <end position="1815"/>
    </location>
</feature>
<feature type="region of interest" description="Disordered" evidence="10">
    <location>
        <begin position="430"/>
        <end position="473"/>
    </location>
</feature>
<dbReference type="PROSITE" id="PS00108">
    <property type="entry name" value="PROTEIN_KINASE_ST"/>
    <property type="match status" value="1"/>
</dbReference>
<feature type="compositionally biased region" description="Polar residues" evidence="10">
    <location>
        <begin position="1363"/>
        <end position="1378"/>
    </location>
</feature>
<evidence type="ECO:0000256" key="10">
    <source>
        <dbReference type="SAM" id="MobiDB-lite"/>
    </source>
</evidence>
<gene>
    <name evidence="13" type="ORF">EC957_007444</name>
</gene>
<evidence type="ECO:0000256" key="7">
    <source>
        <dbReference type="ARBA" id="ARBA00022840"/>
    </source>
</evidence>
<feature type="region of interest" description="Disordered" evidence="10">
    <location>
        <begin position="172"/>
        <end position="206"/>
    </location>
</feature>
<feature type="region of interest" description="Disordered" evidence="10">
    <location>
        <begin position="1"/>
        <end position="63"/>
    </location>
</feature>
<dbReference type="InterPro" id="IPR011009">
    <property type="entry name" value="Kinase-like_dom_sf"/>
</dbReference>
<feature type="compositionally biased region" description="Polar residues" evidence="10">
    <location>
        <begin position="2853"/>
        <end position="2869"/>
    </location>
</feature>
<feature type="region of interest" description="Disordered" evidence="10">
    <location>
        <begin position="1334"/>
        <end position="1378"/>
    </location>
</feature>
<feature type="region of interest" description="Disordered" evidence="10">
    <location>
        <begin position="1437"/>
        <end position="1473"/>
    </location>
</feature>
<feature type="compositionally biased region" description="Low complexity" evidence="10">
    <location>
        <begin position="1693"/>
        <end position="1708"/>
    </location>
</feature>
<feature type="region of interest" description="Disordered" evidence="10">
    <location>
        <begin position="294"/>
        <end position="382"/>
    </location>
</feature>
<dbReference type="InterPro" id="IPR000719">
    <property type="entry name" value="Prot_kinase_dom"/>
</dbReference>
<feature type="compositionally biased region" description="Low complexity" evidence="10">
    <location>
        <begin position="30"/>
        <end position="63"/>
    </location>
</feature>
<feature type="compositionally biased region" description="Low complexity" evidence="10">
    <location>
        <begin position="2497"/>
        <end position="2513"/>
    </location>
</feature>
<feature type="compositionally biased region" description="Low complexity" evidence="10">
    <location>
        <begin position="2769"/>
        <end position="2798"/>
    </location>
</feature>
<dbReference type="GO" id="GO:0035556">
    <property type="term" value="P:intracellular signal transduction"/>
    <property type="evidence" value="ECO:0007669"/>
    <property type="project" value="TreeGrafter"/>
</dbReference>
<feature type="compositionally biased region" description="Polar residues" evidence="10">
    <location>
        <begin position="1232"/>
        <end position="1242"/>
    </location>
</feature>
<feature type="region of interest" description="Disordered" evidence="10">
    <location>
        <begin position="2310"/>
        <end position="2361"/>
    </location>
</feature>
<feature type="region of interest" description="Disordered" evidence="10">
    <location>
        <begin position="2708"/>
        <end position="2871"/>
    </location>
</feature>
<feature type="compositionally biased region" description="Polar residues" evidence="10">
    <location>
        <begin position="431"/>
        <end position="441"/>
    </location>
</feature>
<dbReference type="Proteomes" id="UP000723463">
    <property type="component" value="Unassembled WGS sequence"/>
</dbReference>
<dbReference type="SMART" id="SM00133">
    <property type="entry name" value="S_TK_X"/>
    <property type="match status" value="1"/>
</dbReference>
<dbReference type="SMART" id="SM00220">
    <property type="entry name" value="S_TKc"/>
    <property type="match status" value="1"/>
</dbReference>
<evidence type="ECO:0000313" key="14">
    <source>
        <dbReference type="Proteomes" id="UP000723463"/>
    </source>
</evidence>
<feature type="compositionally biased region" description="Low complexity" evidence="10">
    <location>
        <begin position="442"/>
        <end position="473"/>
    </location>
</feature>
<dbReference type="PROSITE" id="PS51285">
    <property type="entry name" value="AGC_KINASE_CTER"/>
    <property type="match status" value="1"/>
</dbReference>
<feature type="compositionally biased region" description="Polar residues" evidence="10">
    <location>
        <begin position="1768"/>
        <end position="1777"/>
    </location>
</feature>
<feature type="compositionally biased region" description="Polar residues" evidence="10">
    <location>
        <begin position="2901"/>
        <end position="2929"/>
    </location>
</feature>
<dbReference type="PANTHER" id="PTHR24356:SF1">
    <property type="entry name" value="SERINE_THREONINE-PROTEIN KINASE GREATWALL"/>
    <property type="match status" value="1"/>
</dbReference>
<feature type="region of interest" description="Disordered" evidence="10">
    <location>
        <begin position="488"/>
        <end position="590"/>
    </location>
</feature>
<evidence type="ECO:0000256" key="3">
    <source>
        <dbReference type="ARBA" id="ARBA00022527"/>
    </source>
</evidence>
<dbReference type="FunFam" id="1.10.510.10:FF:000604">
    <property type="entry name" value="AGC protein kinase"/>
    <property type="match status" value="1"/>
</dbReference>
<feature type="domain" description="Protein kinase" evidence="11">
    <location>
        <begin position="1890"/>
        <end position="2223"/>
    </location>
</feature>
<feature type="non-terminal residue" evidence="13">
    <location>
        <position position="1"/>
    </location>
</feature>
<evidence type="ECO:0000256" key="6">
    <source>
        <dbReference type="ARBA" id="ARBA00022777"/>
    </source>
</evidence>
<feature type="compositionally biased region" description="Low complexity" evidence="10">
    <location>
        <begin position="2374"/>
        <end position="2391"/>
    </location>
</feature>
<comment type="catalytic activity">
    <reaction evidence="9">
        <text>L-seryl-[protein] + ATP = O-phospho-L-seryl-[protein] + ADP + H(+)</text>
        <dbReference type="Rhea" id="RHEA:17989"/>
        <dbReference type="Rhea" id="RHEA-COMP:9863"/>
        <dbReference type="Rhea" id="RHEA-COMP:11604"/>
        <dbReference type="ChEBI" id="CHEBI:15378"/>
        <dbReference type="ChEBI" id="CHEBI:29999"/>
        <dbReference type="ChEBI" id="CHEBI:30616"/>
        <dbReference type="ChEBI" id="CHEBI:83421"/>
        <dbReference type="ChEBI" id="CHEBI:456216"/>
        <dbReference type="EC" id="2.7.11.1"/>
    </reaction>
</comment>
<keyword evidence="14" id="KW-1185">Reference proteome</keyword>
<feature type="compositionally biased region" description="Polar residues" evidence="10">
    <location>
        <begin position="354"/>
        <end position="370"/>
    </location>
</feature>
<feature type="compositionally biased region" description="Polar residues" evidence="10">
    <location>
        <begin position="2969"/>
        <end position="2978"/>
    </location>
</feature>
<evidence type="ECO:0000256" key="5">
    <source>
        <dbReference type="ARBA" id="ARBA00022741"/>
    </source>
</evidence>
<feature type="compositionally biased region" description="Low complexity" evidence="10">
    <location>
        <begin position="294"/>
        <end position="312"/>
    </location>
</feature>
<dbReference type="EMBL" id="JAAAXW010000349">
    <property type="protein sequence ID" value="KAF9537926.1"/>
    <property type="molecule type" value="Genomic_DNA"/>
</dbReference>
<feature type="compositionally biased region" description="Low complexity" evidence="10">
    <location>
        <begin position="2833"/>
        <end position="2846"/>
    </location>
</feature>
<comment type="similarity">
    <text evidence="1">Belongs to the protein kinase superfamily. AGC Ser/Thr protein kinase family.</text>
</comment>
<feature type="region of interest" description="Disordered" evidence="10">
    <location>
        <begin position="628"/>
        <end position="693"/>
    </location>
</feature>
<feature type="compositionally biased region" description="Low complexity" evidence="10">
    <location>
        <begin position="682"/>
        <end position="693"/>
    </location>
</feature>
<keyword evidence="7" id="KW-0067">ATP-binding</keyword>
<dbReference type="Pfam" id="PF00069">
    <property type="entry name" value="Pkinase"/>
    <property type="match status" value="2"/>
</dbReference>
<dbReference type="PROSITE" id="PS50011">
    <property type="entry name" value="PROTEIN_KINASE_DOM"/>
    <property type="match status" value="1"/>
</dbReference>
<evidence type="ECO:0000259" key="11">
    <source>
        <dbReference type="PROSITE" id="PS50011"/>
    </source>
</evidence>
<evidence type="ECO:0000256" key="4">
    <source>
        <dbReference type="ARBA" id="ARBA00022679"/>
    </source>
</evidence>
<feature type="compositionally biased region" description="Polar residues" evidence="10">
    <location>
        <begin position="2310"/>
        <end position="2319"/>
    </location>
</feature>
<feature type="region of interest" description="Disordered" evidence="10">
    <location>
        <begin position="2488"/>
        <end position="2637"/>
    </location>
</feature>
<sequence length="3152" mass="333900">MDLYNTSQNNSRSNSQSKKKTNNSHKRHSTSSSSTHAHTTTTLATQHFAAATSPSSTSSSPSAAASAVATSSGTVATINSNNNNNDRYNVSTLSSSSSSPVSHSARSMSPAHPRSSPALSHKRTSSLPASVLAVAMAGPGPAASIASTTTKSPQQTCRHAVTFLPVIESVPEESQPTAIAPPALPVGDDKSNIDGPAPGASIEPMPVTLSPRIPPRASSSLKSLSAAQGLLSAAPKAPLELSPSSTQPSTAVTSEKNAWPTSISNPEEIEQYRAELSISAYRSLLNTQMKSGSLISGSGNSSSSGSQTGSSSAVPTAPPGVSTSSFPAASLGSSLSPNMNHNTAAMTATTSSSPLGQSDIVSSSSPQDQSWYHFKQSTSSGSMLSSSYSYGYDDSLDPSASGSRTSLHVKRGSMGSAAAAKLRLSPVNIKLNPSSHDQQQYSPSLSSGSGSPSPSSGSPLMSSASSISSPHSSVNWKARLRRSLSNQEKIQSPLSNVFNPDMAQSESGDGKSSAESLHRDGQVNYRVSREKSYDIDPESPAGSGDDEDYLEEHQRTVTSTFLQQTQTERSRSSVDSNGSSTGDQTSTLASRREQLSDCFLPINVPHSPQSQPESPGLALSAPIRSAYSSNPQHFLPSHLASQGRAQGRQRQRHLNRSIDSQKSSSLEEQDSSPPASPMAVNIPSPYSISGSGSTLPTEIPIARRSSSLASSPSSYQRHHSVYVLSGQMFKNSPQGSPKSHLARVLASDQENYYTTDSDSDCCGGKLVGRKKSIDRVFSDSDAEDDTKQKRGAIRGFHFPPRTAFRLEYDSDHTTGSTNGPPSSRIDKLMSSPSLSAFSNAPMAHSSSLPAFFPDLSANAPQNLVSQIGFMDDTNELNAANALIHEMVRAKTKSDAEIRIVLDGWYECKRDKDIACMTFQQEIPDAYAPIWTEDKPAMDSPSQWSVMDDIQGTPLAPFSFGDAWYETSVGPLDKAPATKNAETMGKSSRHNSIGHKDAMAALMVTSRSYSNNTALPAGKEVNRSNSIPSGNLVPSSAVVVSTTPVDVPSLAAGHMPEAEETTNLRAISRKQSILSRRIIASNSWPPTILASSHTTLLISIECISQQILHTPVSSIIAHPLRAVESMKSLQTLMDRQRRMAVGNAEAEDLLTKLVYVFAPVCRLAERLHEQRLNEDLQATELPSGNLMLEQSMPFSHLDWSPLPSPAMPIQTAENEKSKSAASMDEQIEKSTRARSSTQNSASTEPGLRTSIHRSPEVTPVTTRTSLDQHLKGKSDVFAPANCVVAEHASAFSAGEIQLQSTATALALPPLPSKRFSAPPLSRAMTLDIKQAVASPLISQLSPRSPEARRSTESNPDQEQHRDAPSSQGHGTLTVSAAQPSSISLRSFDTSLHRMESKDAANESDSSGVLGASKARKPGDKKKTTMGLLKSFKSIFNHQQSSSGDKSLSPMSPSQSAQLSPLSPLSPGLSSPLSGPVKPPFGLRHRSSVTSTNLIRSQTIDPTTSQQFPLLDVPTKLDSQSVATVDLSQNLTVCRICDEEILLSLLDRHSETCKLQHECSQKLESCNHALGKLSACVWQRRELIEAMNRPYVDYHSIRDSEKIQILSQKSSLVLESNPRNAIRKLEKYHQKINNMLQDSRNPAYDGELMSITKKIAHVIREKLATMRTIQDQLSQLTGRDGGDNGIVIRSQSASAISSQSELQQSSSSTSFWGGRKKSKSKPKDGVTRSTKPPLPIQSSQTMTGITGKRISPISWVEQGFASKHSRRESTGSNFSNNDLETAHPGGTGVDMTAVNKKKRSGSMSAAQGPLGLSGSSEKPSKNFSTIFAAFLRASRQRINSYNNLAGQSKGISGEAETGRNGFFGGGGPSGVLSPPFNNASAYKSRVPSIQDFEIIKPISRGAFGKVYLARKKTTKDLYAIKILKKADMVRKNMVNHVLAERRVLALTRTPFVVQLFYAFASKDYLYLVMEYVIGGDLSSLLAVFGSFDEDMAKMYIAECILALEYLHSNGITHRDLKPDNMLVNAEGHIKLTDFGLSRITVPDQNDMFNWHDHKAPSLNRRHIARPPSHPPKTSTIKKSATIGSLEGKEDPAVTSARLAAAQASPPGTSQQHSTHSGRATRRHRGSSKALLGTPDYLAPELLLGIGHGEAVDWWSLGVCLFEFLTGYPPFMDEAPEAIFKNILNHDIQWPEYGLSREAHDLINKLLSREPTHRPSPAALKAHPFFQGVDWENIRNQEAPFIPSPNDNTDTSYFDARNARPDIRRLSNGNIAEIASGNAVVSDNAANATFDNAASSRSSASKQLDPNIVLTASPSMIPTMTPSTSAAELESGSSSLSSTEQTSMQTVRPRLMNHGRSKSVSNRVSFSPGFGSSLSNTLSSSSSSLHRIRPSSSSQMGVGMPPFLAEQPLGSPLAKQIESELWAQSHSLTGSASMQLARVGGDPASNPNYFSGLDYGKPLPSMESRSTLASLHEREQFQEAPFDPVYNPVTGVTDLRDLQPAPASSSSAKDSPVALSEKLSGPERGLRVETGYRQSSSPMRKASDPRLQHQTSNQQSLRSSGLTWALQPQSPSPSSPLAALDVDGLPPAPQQPSSSLGTTVHQASDISTEPEQESYPRPRVHSRRPSRNHEYDHDQEPDEMDRDIMNQQRHGDGNGTTMQRSLSIESEFESFSYKNVTLLNDVNMEAMMTKGKLATNANVTGLGPAGGLSTPTVGELAISQGPLDPPGSGQSLTGTSDTSNYGLGPLSAPVSGSGTSTLMSMIQSLGVGSGSQGSHSKQSSGSEPGSTNSAAPTSSTLATSETGRKDRPREARRDGSSGYLLGLGSLARSRSRSRSRSSSATHSTTAGGTPPVSGLSVASSTQQLTEGASGSPLSVPASTVLVASATAPLPPASSGHTIFGFGNGSSTKLPRSKSGSRAGSRNGSTTSLTLQSMGPGMISMMLKRSSPGGGNGSGNGGGSGGGGGGGGMLTPTKKNSTSSLRDPSHPLALHHANSEDEHDGLMALRRNNYNCVSRRGSAVSITGGNGGGGGGGGSGEIVMSSSYSSNKERTFFSSPLSAMPMAAAPVTTSASASSCTVPISPLVLERHEDWGQGLKMGSLLGPMLQTGAAVATGALAGGSGALGVSGGGGGGGERESSIVQVAHAGPIGGEATKGG</sequence>
<feature type="domain" description="AGC-kinase C-terminal" evidence="12">
    <location>
        <begin position="2224"/>
        <end position="2302"/>
    </location>
</feature>
<feature type="compositionally biased region" description="Polar residues" evidence="10">
    <location>
        <begin position="2747"/>
        <end position="2759"/>
    </location>
</feature>
<feature type="compositionally biased region" description="Polar residues" evidence="10">
    <location>
        <begin position="2545"/>
        <end position="2559"/>
    </location>
</feature>
<feature type="compositionally biased region" description="Low complexity" evidence="10">
    <location>
        <begin position="1"/>
        <end position="16"/>
    </location>
</feature>
<feature type="region of interest" description="Disordered" evidence="10">
    <location>
        <begin position="2374"/>
        <end position="2394"/>
    </location>
</feature>